<dbReference type="EMBL" id="LDYG01000030">
    <property type="protein sequence ID" value="KUP06201.1"/>
    <property type="molecule type" value="Genomic_DNA"/>
</dbReference>
<dbReference type="RefSeq" id="WP_059351242.1">
    <property type="nucleotide sequence ID" value="NZ_LDYG01000030.1"/>
</dbReference>
<evidence type="ECO:0000313" key="1">
    <source>
        <dbReference type="EMBL" id="KUP06201.1"/>
    </source>
</evidence>
<dbReference type="AlphaFoldDB" id="A0A147K7T1"/>
<dbReference type="PATRIC" id="fig|1150625.3.peg.2075"/>
<evidence type="ECO:0000313" key="2">
    <source>
        <dbReference type="Proteomes" id="UP000074108"/>
    </source>
</evidence>
<keyword evidence="2" id="KW-1185">Reference proteome</keyword>
<accession>A0A147K7T1</accession>
<sequence length="95" mass="10712">MTKKNKEKGFYLVPPAVKKAPLINLYSLPTKCPVCHSFQEPEQIAVQETDNDAIVKFCCTNKSCKSSFSALYLKGSYGKQEYHFICFGNLLLNRG</sequence>
<organism evidence="1 2">
    <name type="scientific">Bacillus coahuilensis p1.1.43</name>
    <dbReference type="NCBI Taxonomy" id="1150625"/>
    <lineage>
        <taxon>Bacteria</taxon>
        <taxon>Bacillati</taxon>
        <taxon>Bacillota</taxon>
        <taxon>Bacilli</taxon>
        <taxon>Bacillales</taxon>
        <taxon>Bacillaceae</taxon>
        <taxon>Bacillus</taxon>
    </lineage>
</organism>
<comment type="caution">
    <text evidence="1">The sequence shown here is derived from an EMBL/GenBank/DDBJ whole genome shotgun (WGS) entry which is preliminary data.</text>
</comment>
<protein>
    <submittedName>
        <fullName evidence="1">Uncharacterized protein</fullName>
    </submittedName>
</protein>
<reference evidence="1 2" key="1">
    <citation type="journal article" date="2016" name="Front. Microbiol.">
        <title>Microevolution Analysis of Bacillus coahuilensis Unveils Differences in Phosphorus Acquisition Strategies and Their Regulation.</title>
        <authorList>
            <person name="Gomez-Lunar Z."/>
            <person name="Hernandez-Gonzalez I."/>
            <person name="Rodriguez-Torres M.D."/>
            <person name="Souza V."/>
            <person name="Olmedo-Alvarez G."/>
        </authorList>
    </citation>
    <scope>NUCLEOTIDE SEQUENCE [LARGE SCALE GENOMIC DNA]</scope>
    <source>
        <strain evidence="2">p1.1.43</strain>
    </source>
</reference>
<dbReference type="OrthoDB" id="2939983at2"/>
<proteinExistence type="predicted"/>
<dbReference type="Proteomes" id="UP000074108">
    <property type="component" value="Unassembled WGS sequence"/>
</dbReference>
<name>A0A147K7T1_9BACI</name>
<gene>
    <name evidence="1" type="ORF">Q75_09750</name>
</gene>